<dbReference type="Proteomes" id="UP001197028">
    <property type="component" value="Unassembled WGS sequence"/>
</dbReference>
<proteinExistence type="predicted"/>
<dbReference type="RefSeq" id="WP_215863066.1">
    <property type="nucleotide sequence ID" value="NZ_JABELD010000029.1"/>
</dbReference>
<evidence type="ECO:0000259" key="2">
    <source>
        <dbReference type="PROSITE" id="PS50164"/>
    </source>
</evidence>
<feature type="domain" description="HTH HARE-type" evidence="3">
    <location>
        <begin position="6"/>
        <end position="79"/>
    </location>
</feature>
<dbReference type="PROSITE" id="PS51913">
    <property type="entry name" value="HTH_HARE"/>
    <property type="match status" value="1"/>
</dbReference>
<evidence type="ECO:0000313" key="4">
    <source>
        <dbReference type="EMBL" id="MBU2738057.1"/>
    </source>
</evidence>
<dbReference type="Pfam" id="PF05066">
    <property type="entry name" value="HARE-HTH"/>
    <property type="match status" value="1"/>
</dbReference>
<organism evidence="4 5">
    <name type="scientific">Acidithiobacillus concretivorus</name>
    <dbReference type="NCBI Taxonomy" id="3063952"/>
    <lineage>
        <taxon>Bacteria</taxon>
        <taxon>Pseudomonadati</taxon>
        <taxon>Pseudomonadota</taxon>
        <taxon>Acidithiobacillia</taxon>
        <taxon>Acidithiobacillales</taxon>
        <taxon>Acidithiobacillaceae</taxon>
        <taxon>Acidithiobacillus</taxon>
    </lineage>
</organism>
<reference evidence="4 5" key="1">
    <citation type="journal article" date="2021" name="ISME J.">
        <title>Genomic evolution of the class Acidithiobacillia: deep-branching Proteobacteria living in extreme acidic conditions.</title>
        <authorList>
            <person name="Moya-Beltran A."/>
            <person name="Beard S."/>
            <person name="Rojas-Villalobos C."/>
            <person name="Issotta F."/>
            <person name="Gallardo Y."/>
            <person name="Ulloa R."/>
            <person name="Giaveno A."/>
            <person name="Degli Esposti M."/>
            <person name="Johnson D.B."/>
            <person name="Quatrini R."/>
        </authorList>
    </citation>
    <scope>NUCLEOTIDE SEQUENCE [LARGE SCALE GENOMIC DNA]</scope>
    <source>
        <strain evidence="4 5">ATCC 19703</strain>
    </source>
</reference>
<sequence>MSVTDKKWRAVIDEVLAESSMPLHYTDIAERIVERKLRINLGATPAATVNAQISRSIKHEGSDSPYVRVDRGVFALKSMIGETPAAFPQGSENVSAEVDEYQYDIITSFGMFWRRDNVEWNAMPKLYGVQQIGADSVDFCRQIGIYLLYDGREVIYVGRSTDRPLGRRLYEHTTDRMATRWDRFSWFGLLPVSETGSIGVMPVTYPAEKLIPALEAILIEALEPRQNRKRGDDLAAVEYSQKTDPDIDKRKAKALIDRI</sequence>
<protein>
    <recommendedName>
        <fullName evidence="6">HTH HARE-type domain-containing protein</fullName>
    </recommendedName>
</protein>
<comment type="caution">
    <text evidence="4">The sequence shown here is derived from an EMBL/GenBank/DDBJ whole genome shotgun (WGS) entry which is preliminary data.</text>
</comment>
<dbReference type="EMBL" id="JABELD010000029">
    <property type="protein sequence ID" value="MBU2738057.1"/>
    <property type="molecule type" value="Genomic_DNA"/>
</dbReference>
<dbReference type="PROSITE" id="PS50164">
    <property type="entry name" value="GIY_YIG"/>
    <property type="match status" value="1"/>
</dbReference>
<evidence type="ECO:0000256" key="1">
    <source>
        <dbReference type="ARBA" id="ARBA00023163"/>
    </source>
</evidence>
<dbReference type="CDD" id="cd00719">
    <property type="entry name" value="GIY-YIG_SF"/>
    <property type="match status" value="1"/>
</dbReference>
<feature type="domain" description="GIY-YIG" evidence="2">
    <location>
        <begin position="141"/>
        <end position="228"/>
    </location>
</feature>
<accession>A0ABS5ZNC1</accession>
<evidence type="ECO:0008006" key="6">
    <source>
        <dbReference type="Google" id="ProtNLM"/>
    </source>
</evidence>
<keyword evidence="5" id="KW-1185">Reference proteome</keyword>
<evidence type="ECO:0000259" key="3">
    <source>
        <dbReference type="PROSITE" id="PS51913"/>
    </source>
</evidence>
<gene>
    <name evidence="4" type="ORF">HJG40_04430</name>
</gene>
<dbReference type="InterPro" id="IPR007759">
    <property type="entry name" value="Asxl_HARE-HTH"/>
</dbReference>
<keyword evidence="1" id="KW-0804">Transcription</keyword>
<name>A0ABS5ZNC1_9PROT</name>
<evidence type="ECO:0000313" key="5">
    <source>
        <dbReference type="Proteomes" id="UP001197028"/>
    </source>
</evidence>
<dbReference type="InterPro" id="IPR000305">
    <property type="entry name" value="GIY-YIG_endonuc"/>
</dbReference>